<dbReference type="InterPro" id="IPR013320">
    <property type="entry name" value="ConA-like_dom_sf"/>
</dbReference>
<dbReference type="SMART" id="SM00202">
    <property type="entry name" value="SR"/>
    <property type="match status" value="1"/>
</dbReference>
<dbReference type="SUPFAM" id="SSF57424">
    <property type="entry name" value="LDL receptor-like module"/>
    <property type="match status" value="2"/>
</dbReference>
<dbReference type="PROSITE" id="PS51698">
    <property type="entry name" value="U_BOX"/>
    <property type="match status" value="1"/>
</dbReference>
<evidence type="ECO:0000259" key="12">
    <source>
        <dbReference type="PROSITE" id="PS50287"/>
    </source>
</evidence>
<dbReference type="Proteomes" id="UP000001554">
    <property type="component" value="Chromosome 9"/>
</dbReference>
<dbReference type="InterPro" id="IPR001190">
    <property type="entry name" value="SRCR"/>
</dbReference>
<evidence type="ECO:0000256" key="4">
    <source>
        <dbReference type="ARBA" id="ARBA00022825"/>
    </source>
</evidence>
<dbReference type="InterPro" id="IPR036772">
    <property type="entry name" value="SRCR-like_dom_sf"/>
</dbReference>
<feature type="domain" description="SRCR" evidence="12">
    <location>
        <begin position="198"/>
        <end position="298"/>
    </location>
</feature>
<dbReference type="GO" id="GO:0004842">
    <property type="term" value="F:ubiquitin-protein transferase activity"/>
    <property type="evidence" value="ECO:0007669"/>
    <property type="project" value="InterPro"/>
</dbReference>
<keyword evidence="2" id="KW-0732">Signal</keyword>
<dbReference type="SUPFAM" id="SSF56487">
    <property type="entry name" value="SRCR-like"/>
    <property type="match status" value="1"/>
</dbReference>
<dbReference type="SUPFAM" id="SSF57850">
    <property type="entry name" value="RING/U-box"/>
    <property type="match status" value="1"/>
</dbReference>
<dbReference type="PANTHER" id="PTHR23282:SF146">
    <property type="entry name" value="RT07201P-RELATED"/>
    <property type="match status" value="1"/>
</dbReference>
<feature type="disulfide bond" evidence="8">
    <location>
        <begin position="266"/>
        <end position="276"/>
    </location>
</feature>
<dbReference type="PROSITE" id="PS00420">
    <property type="entry name" value="SRCR_1"/>
    <property type="match status" value="1"/>
</dbReference>
<proteinExistence type="predicted"/>
<evidence type="ECO:0000313" key="14">
    <source>
        <dbReference type="Proteomes" id="UP000001554"/>
    </source>
</evidence>
<evidence type="ECO:0000313" key="15">
    <source>
        <dbReference type="RefSeq" id="XP_035685696.1"/>
    </source>
</evidence>
<dbReference type="AlphaFoldDB" id="A0A9J7N0U6"/>
<evidence type="ECO:0000256" key="6">
    <source>
        <dbReference type="ARBA" id="ARBA00023180"/>
    </source>
</evidence>
<organism evidence="14 15">
    <name type="scientific">Branchiostoma floridae</name>
    <name type="common">Florida lancelet</name>
    <name type="synonym">Amphioxus</name>
    <dbReference type="NCBI Taxonomy" id="7739"/>
    <lineage>
        <taxon>Eukaryota</taxon>
        <taxon>Metazoa</taxon>
        <taxon>Chordata</taxon>
        <taxon>Cephalochordata</taxon>
        <taxon>Leptocardii</taxon>
        <taxon>Amphioxiformes</taxon>
        <taxon>Branchiostomatidae</taxon>
        <taxon>Branchiostoma</taxon>
    </lineage>
</organism>
<feature type="domain" description="MAM" evidence="11">
    <location>
        <begin position="547"/>
        <end position="710"/>
    </location>
</feature>
<feature type="disulfide bond" evidence="7">
    <location>
        <begin position="323"/>
        <end position="338"/>
    </location>
</feature>
<keyword evidence="14" id="KW-1185">Reference proteome</keyword>
<dbReference type="CDD" id="cd16655">
    <property type="entry name" value="RING-Ubox_WDSUB1-like"/>
    <property type="match status" value="1"/>
</dbReference>
<feature type="region of interest" description="Disordered" evidence="9">
    <location>
        <begin position="787"/>
        <end position="808"/>
    </location>
</feature>
<keyword evidence="10" id="KW-1133">Transmembrane helix</keyword>
<feature type="disulfide bond" evidence="8">
    <location>
        <begin position="223"/>
        <end position="287"/>
    </location>
</feature>
<gene>
    <name evidence="15" type="primary">LOC118422284</name>
</gene>
<evidence type="ECO:0000256" key="3">
    <source>
        <dbReference type="ARBA" id="ARBA00022801"/>
    </source>
</evidence>
<sequence length="939" mass="103195">MVALIIVGERGQGLSQSVSTNISVFAILPCDFEEGTTCQWLQGVGDDFDWTLHSGETPSGFTGPPYDHTKGNDNGHYLYTEASDPQQRGDVAHIISPYILPSLTDSCTVTFFYHMFGYHIGALRVLLQTLGNDTPQVVWEQQGQVGDRWVEVEVNLTSFRTAVFQVVIEGEIGSYQGDIAIDDISFSPGCERIEEGSVRLEDGTTPNEGRVEIFHNGAWGTVCNSGWTEQSASITCRQGGYKQAVSSGTRFPGQPATPIWLSDVVCTGEEEELADCDRSVWGQTGTCTHSMDVSVECSGFRPFCPTVHNECLNGQCVPRDRWCDFTDDCGDQTDEQQCASYPGRCDFQHGLCDWIQPDQDDADWIRHSGSTPTSNTGPTADHLGSTSSYYLYLEASDSGHRDKALLAYPHTFRPSSSCKVRFYYHIYGRDAGYLRVFLTTSHGSRKVWELRGEQGNNWHRGVVPLSSDKNFQIYIEGEVGSSHIGDIGLDDVSLSDDCVLANDSCETNGGPVFTCGIGGCVPGESRCDFTWNCADGSDETNCDDILGRCDFETDLCSWQQNREDSADFTRARGADVQGQQLPVTDHTFDSFIGYYVFVINASPGPTNTRRAKLKSTIQLGQSVDCSLRFYYHFSGRSASNISVVMMEANTGLMQQVWVKPREETPAWTFANVMLRGPFLVFTVSLSVSLDLSLEGAVAVDDISFSPSCIQGNLTHVRTTTTDRNEATTKEDASSLVTTTTFDLMTKPPDSGGLATGPLVGIVVGSLVFLVIMVACVVYFARSGKHPSALSQRNTQRDEPDSNDYDQNVQYTTGSSQINLTDIGAPNMDDQGYATLTETTHEYQALQFQPPHRFICPFTKSIMVEPVTASDGYTYDRTEIEGWLIRNQTSPSTNQKLTDFTLVPNLALKAEIDKYQAAAADRARPSAQGKTSPRLTNISV</sequence>
<dbReference type="GeneID" id="118422284"/>
<dbReference type="Gene3D" id="3.30.40.10">
    <property type="entry name" value="Zinc/RING finger domain, C3HC4 (zinc finger)"/>
    <property type="match status" value="1"/>
</dbReference>
<dbReference type="OrthoDB" id="412155at2759"/>
<feature type="region of interest" description="Disordered" evidence="9">
    <location>
        <begin position="920"/>
        <end position="939"/>
    </location>
</feature>
<dbReference type="InterPro" id="IPR003613">
    <property type="entry name" value="Ubox_domain"/>
</dbReference>
<keyword evidence="4" id="KW-0720">Serine protease</keyword>
<dbReference type="GO" id="GO:0016567">
    <property type="term" value="P:protein ubiquitination"/>
    <property type="evidence" value="ECO:0007669"/>
    <property type="project" value="InterPro"/>
</dbReference>
<accession>A0A9J7N0U6</accession>
<dbReference type="KEGG" id="bfo:118422284"/>
<dbReference type="SMART" id="SM00192">
    <property type="entry name" value="LDLa"/>
    <property type="match status" value="2"/>
</dbReference>
<dbReference type="Pfam" id="PF00530">
    <property type="entry name" value="SRCR"/>
    <property type="match status" value="1"/>
</dbReference>
<dbReference type="Gene3D" id="3.10.250.10">
    <property type="entry name" value="SRCR-like domain"/>
    <property type="match status" value="1"/>
</dbReference>
<dbReference type="GO" id="GO:0016020">
    <property type="term" value="C:membrane"/>
    <property type="evidence" value="ECO:0007669"/>
    <property type="project" value="InterPro"/>
</dbReference>
<feature type="disulfide bond" evidence="7">
    <location>
        <begin position="527"/>
        <end position="542"/>
    </location>
</feature>
<name>A0A9J7N0U6_BRAFL</name>
<evidence type="ECO:0000259" key="11">
    <source>
        <dbReference type="PROSITE" id="PS50060"/>
    </source>
</evidence>
<keyword evidence="3" id="KW-0378">Hydrolase</keyword>
<dbReference type="GO" id="GO:0006508">
    <property type="term" value="P:proteolysis"/>
    <property type="evidence" value="ECO:0007669"/>
    <property type="project" value="UniProtKB-KW"/>
</dbReference>
<dbReference type="FunFam" id="3.10.250.10:FF:000005">
    <property type="entry name" value="Neurotrypsin isoform A"/>
    <property type="match status" value="1"/>
</dbReference>
<keyword evidence="1" id="KW-0645">Protease</keyword>
<dbReference type="InterPro" id="IPR036055">
    <property type="entry name" value="LDL_receptor-like_sf"/>
</dbReference>
<dbReference type="PROSITE" id="PS50287">
    <property type="entry name" value="SRCR_2"/>
    <property type="match status" value="1"/>
</dbReference>
<dbReference type="Pfam" id="PF00057">
    <property type="entry name" value="Ldl_recept_a"/>
    <property type="match status" value="1"/>
</dbReference>
<comment type="caution">
    <text evidence="7">Lacks conserved residue(s) required for the propagation of feature annotation.</text>
</comment>
<feature type="transmembrane region" description="Helical" evidence="10">
    <location>
        <begin position="758"/>
        <end position="780"/>
    </location>
</feature>
<evidence type="ECO:0000256" key="5">
    <source>
        <dbReference type="ARBA" id="ARBA00023157"/>
    </source>
</evidence>
<dbReference type="InterPro" id="IPR000998">
    <property type="entry name" value="MAM_dom"/>
</dbReference>
<dbReference type="InterPro" id="IPR051560">
    <property type="entry name" value="MAM_domain-containing"/>
</dbReference>
<dbReference type="PROSITE" id="PS01209">
    <property type="entry name" value="LDLRA_1"/>
    <property type="match status" value="2"/>
</dbReference>
<feature type="compositionally biased region" description="Polar residues" evidence="9">
    <location>
        <begin position="927"/>
        <end position="939"/>
    </location>
</feature>
<dbReference type="SMART" id="SM00137">
    <property type="entry name" value="MAM"/>
    <property type="match status" value="3"/>
</dbReference>
<dbReference type="Pfam" id="PF04564">
    <property type="entry name" value="U-box"/>
    <property type="match status" value="1"/>
</dbReference>
<keyword evidence="10" id="KW-0812">Transmembrane</keyword>
<keyword evidence="6" id="KW-0325">Glycoprotein</keyword>
<evidence type="ECO:0000256" key="1">
    <source>
        <dbReference type="ARBA" id="ARBA00022670"/>
    </source>
</evidence>
<reference evidence="15" key="2">
    <citation type="submission" date="2025-08" db="UniProtKB">
        <authorList>
            <consortium name="RefSeq"/>
        </authorList>
    </citation>
    <scope>IDENTIFICATION</scope>
    <source>
        <strain evidence="15">S238N-H82</strain>
        <tissue evidence="15">Testes</tissue>
    </source>
</reference>
<dbReference type="CDD" id="cd06263">
    <property type="entry name" value="MAM"/>
    <property type="match status" value="3"/>
</dbReference>
<dbReference type="Gene3D" id="4.10.400.10">
    <property type="entry name" value="Low-density Lipoprotein Receptor"/>
    <property type="match status" value="2"/>
</dbReference>
<dbReference type="InterPro" id="IPR013083">
    <property type="entry name" value="Znf_RING/FYVE/PHD"/>
</dbReference>
<keyword evidence="10" id="KW-0472">Membrane</keyword>
<dbReference type="RefSeq" id="XP_035685696.1">
    <property type="nucleotide sequence ID" value="XM_035829803.1"/>
</dbReference>
<evidence type="ECO:0000256" key="2">
    <source>
        <dbReference type="ARBA" id="ARBA00022729"/>
    </source>
</evidence>
<dbReference type="Pfam" id="PF00629">
    <property type="entry name" value="MAM"/>
    <property type="match status" value="3"/>
</dbReference>
<protein>
    <submittedName>
        <fullName evidence="15">MAM and LDL-receptor class A domain-containing protein 1-like</fullName>
    </submittedName>
</protein>
<feature type="domain" description="MAM" evidence="11">
    <location>
        <begin position="28"/>
        <end position="192"/>
    </location>
</feature>
<evidence type="ECO:0000256" key="10">
    <source>
        <dbReference type="SAM" id="Phobius"/>
    </source>
</evidence>
<feature type="domain" description="MAM" evidence="11">
    <location>
        <begin position="343"/>
        <end position="507"/>
    </location>
</feature>
<feature type="disulfide bond" evidence="7">
    <location>
        <begin position="304"/>
        <end position="316"/>
    </location>
</feature>
<evidence type="ECO:0000256" key="9">
    <source>
        <dbReference type="SAM" id="MobiDB-lite"/>
    </source>
</evidence>
<dbReference type="SMART" id="SM00504">
    <property type="entry name" value="Ubox"/>
    <property type="match status" value="1"/>
</dbReference>
<dbReference type="PANTHER" id="PTHR23282">
    <property type="entry name" value="APICAL ENDOSOMAL GLYCOPROTEIN PRECURSOR"/>
    <property type="match status" value="1"/>
</dbReference>
<dbReference type="PROSITE" id="PS50060">
    <property type="entry name" value="MAM_2"/>
    <property type="match status" value="3"/>
</dbReference>
<evidence type="ECO:0000256" key="8">
    <source>
        <dbReference type="PROSITE-ProRule" id="PRU00196"/>
    </source>
</evidence>
<dbReference type="SUPFAM" id="SSF49899">
    <property type="entry name" value="Concanavalin A-like lectins/glucanases"/>
    <property type="match status" value="3"/>
</dbReference>
<feature type="disulfide bond" evidence="7">
    <location>
        <begin position="515"/>
        <end position="533"/>
    </location>
</feature>
<dbReference type="OMA" id="FTWNCAD"/>
<feature type="disulfide bond" evidence="8">
    <location>
        <begin position="236"/>
        <end position="297"/>
    </location>
</feature>
<dbReference type="PRINTS" id="PR00261">
    <property type="entry name" value="LDLRECEPTOR"/>
</dbReference>
<feature type="disulfide bond" evidence="7">
    <location>
        <begin position="311"/>
        <end position="329"/>
    </location>
</feature>
<feature type="domain" description="U-box" evidence="13">
    <location>
        <begin position="848"/>
        <end position="921"/>
    </location>
</feature>
<dbReference type="InterPro" id="IPR002172">
    <property type="entry name" value="LDrepeatLR_classA_rpt"/>
</dbReference>
<dbReference type="PRINTS" id="PR00258">
    <property type="entry name" value="SPERACTRCPTR"/>
</dbReference>
<dbReference type="CDD" id="cd00112">
    <property type="entry name" value="LDLa"/>
    <property type="match status" value="2"/>
</dbReference>
<evidence type="ECO:0000259" key="13">
    <source>
        <dbReference type="PROSITE" id="PS51698"/>
    </source>
</evidence>
<dbReference type="InterPro" id="IPR023415">
    <property type="entry name" value="LDLR_class-A_CS"/>
</dbReference>
<dbReference type="GO" id="GO:0008236">
    <property type="term" value="F:serine-type peptidase activity"/>
    <property type="evidence" value="ECO:0007669"/>
    <property type="project" value="UniProtKB-KW"/>
</dbReference>
<keyword evidence="5 8" id="KW-1015">Disulfide bond</keyword>
<evidence type="ECO:0000256" key="7">
    <source>
        <dbReference type="PROSITE-ProRule" id="PRU00124"/>
    </source>
</evidence>
<dbReference type="PRINTS" id="PR00020">
    <property type="entry name" value="MAMDOMAIN"/>
</dbReference>
<dbReference type="PROSITE" id="PS50068">
    <property type="entry name" value="LDLRA_2"/>
    <property type="match status" value="2"/>
</dbReference>
<reference evidence="14" key="1">
    <citation type="journal article" date="2020" name="Nat. Ecol. Evol.">
        <title>Deeply conserved synteny resolves early events in vertebrate evolution.</title>
        <authorList>
            <person name="Simakov O."/>
            <person name="Marletaz F."/>
            <person name="Yue J.X."/>
            <person name="O'Connell B."/>
            <person name="Jenkins J."/>
            <person name="Brandt A."/>
            <person name="Calef R."/>
            <person name="Tung C.H."/>
            <person name="Huang T.K."/>
            <person name="Schmutz J."/>
            <person name="Satoh N."/>
            <person name="Yu J.K."/>
            <person name="Putnam N.H."/>
            <person name="Green R.E."/>
            <person name="Rokhsar D.S."/>
        </authorList>
    </citation>
    <scope>NUCLEOTIDE SEQUENCE [LARGE SCALE GENOMIC DNA]</scope>
    <source>
        <strain evidence="14">S238N-H82</strain>
    </source>
</reference>
<dbReference type="Gene3D" id="2.60.120.200">
    <property type="match status" value="3"/>
</dbReference>